<sequence length="129" mass="14754">MPATGMQDQGIQHHVTHLCWMHGECFLDERRQFYLASNAGLFLWFLWFLWFLLQFSGAKLEIAKSRKELEGRRDTKAVAAITPAPKLLQHLGNSLVLVQTGRMREEVAREEEHTKGYRSAAVGGGREWG</sequence>
<keyword evidence="1" id="KW-0812">Transmembrane</keyword>
<keyword evidence="3" id="KW-1185">Reference proteome</keyword>
<evidence type="ECO:0000256" key="1">
    <source>
        <dbReference type="SAM" id="Phobius"/>
    </source>
</evidence>
<evidence type="ECO:0000313" key="3">
    <source>
        <dbReference type="Proteomes" id="UP001177670"/>
    </source>
</evidence>
<accession>A0AA40FNT5</accession>
<reference evidence="2" key="1">
    <citation type="submission" date="2021-10" db="EMBL/GenBank/DDBJ databases">
        <title>Melipona bicolor Genome sequencing and assembly.</title>
        <authorList>
            <person name="Araujo N.S."/>
            <person name="Arias M.C."/>
        </authorList>
    </citation>
    <scope>NUCLEOTIDE SEQUENCE</scope>
    <source>
        <strain evidence="2">USP_2M_L1-L4_2017</strain>
        <tissue evidence="2">Whole body</tissue>
    </source>
</reference>
<keyword evidence="1" id="KW-1133">Transmembrane helix</keyword>
<gene>
    <name evidence="2" type="ORF">K0M31_009487</name>
</gene>
<keyword evidence="1" id="KW-0472">Membrane</keyword>
<proteinExistence type="predicted"/>
<comment type="caution">
    <text evidence="2">The sequence shown here is derived from an EMBL/GenBank/DDBJ whole genome shotgun (WGS) entry which is preliminary data.</text>
</comment>
<feature type="transmembrane region" description="Helical" evidence="1">
    <location>
        <begin position="33"/>
        <end position="53"/>
    </location>
</feature>
<evidence type="ECO:0000313" key="2">
    <source>
        <dbReference type="EMBL" id="KAK1122264.1"/>
    </source>
</evidence>
<organism evidence="2 3">
    <name type="scientific">Melipona bicolor</name>
    <dbReference type="NCBI Taxonomy" id="60889"/>
    <lineage>
        <taxon>Eukaryota</taxon>
        <taxon>Metazoa</taxon>
        <taxon>Ecdysozoa</taxon>
        <taxon>Arthropoda</taxon>
        <taxon>Hexapoda</taxon>
        <taxon>Insecta</taxon>
        <taxon>Pterygota</taxon>
        <taxon>Neoptera</taxon>
        <taxon>Endopterygota</taxon>
        <taxon>Hymenoptera</taxon>
        <taxon>Apocrita</taxon>
        <taxon>Aculeata</taxon>
        <taxon>Apoidea</taxon>
        <taxon>Anthophila</taxon>
        <taxon>Apidae</taxon>
        <taxon>Melipona</taxon>
    </lineage>
</organism>
<name>A0AA40FNT5_9HYME</name>
<evidence type="ECO:0008006" key="4">
    <source>
        <dbReference type="Google" id="ProtNLM"/>
    </source>
</evidence>
<dbReference type="Proteomes" id="UP001177670">
    <property type="component" value="Unassembled WGS sequence"/>
</dbReference>
<protein>
    <recommendedName>
        <fullName evidence="4">Transmembrane protein</fullName>
    </recommendedName>
</protein>
<dbReference type="AlphaFoldDB" id="A0AA40FNT5"/>
<dbReference type="EMBL" id="JAHYIQ010000023">
    <property type="protein sequence ID" value="KAK1122264.1"/>
    <property type="molecule type" value="Genomic_DNA"/>
</dbReference>